<dbReference type="Pfam" id="PF01490">
    <property type="entry name" value="Aa_trans"/>
    <property type="match status" value="1"/>
</dbReference>
<feature type="transmembrane region" description="Helical" evidence="7">
    <location>
        <begin position="452"/>
        <end position="475"/>
    </location>
</feature>
<evidence type="ECO:0000313" key="9">
    <source>
        <dbReference type="EMBL" id="CAH1405978.1"/>
    </source>
</evidence>
<keyword evidence="10" id="KW-1185">Reference proteome</keyword>
<dbReference type="OrthoDB" id="294541at2759"/>
<keyword evidence="3 7" id="KW-1133">Transmembrane helix</keyword>
<evidence type="ECO:0000256" key="4">
    <source>
        <dbReference type="ARBA" id="ARBA00023136"/>
    </source>
</evidence>
<evidence type="ECO:0000256" key="6">
    <source>
        <dbReference type="ARBA" id="ARBA00038166"/>
    </source>
</evidence>
<name>A0A9P0HPW8_NEZVI</name>
<feature type="transmembrane region" description="Helical" evidence="7">
    <location>
        <begin position="229"/>
        <end position="247"/>
    </location>
</feature>
<protein>
    <recommendedName>
        <fullName evidence="8">Amino acid transporter transmembrane domain-containing protein</fullName>
    </recommendedName>
</protein>
<evidence type="ECO:0000259" key="8">
    <source>
        <dbReference type="Pfam" id="PF01490"/>
    </source>
</evidence>
<keyword evidence="2 7" id="KW-0812">Transmembrane</keyword>
<organism evidence="9 10">
    <name type="scientific">Nezara viridula</name>
    <name type="common">Southern green stink bug</name>
    <name type="synonym">Cimex viridulus</name>
    <dbReference type="NCBI Taxonomy" id="85310"/>
    <lineage>
        <taxon>Eukaryota</taxon>
        <taxon>Metazoa</taxon>
        <taxon>Ecdysozoa</taxon>
        <taxon>Arthropoda</taxon>
        <taxon>Hexapoda</taxon>
        <taxon>Insecta</taxon>
        <taxon>Pterygota</taxon>
        <taxon>Neoptera</taxon>
        <taxon>Paraneoptera</taxon>
        <taxon>Hemiptera</taxon>
        <taxon>Heteroptera</taxon>
        <taxon>Panheteroptera</taxon>
        <taxon>Pentatomomorpha</taxon>
        <taxon>Pentatomoidea</taxon>
        <taxon>Pentatomidae</taxon>
        <taxon>Pentatominae</taxon>
        <taxon>Nezara</taxon>
    </lineage>
</organism>
<feature type="transmembrane region" description="Helical" evidence="7">
    <location>
        <begin position="379"/>
        <end position="399"/>
    </location>
</feature>
<accession>A0A9P0HPW8</accession>
<comment type="subcellular location">
    <subcellularLocation>
        <location evidence="1">Membrane</location>
        <topology evidence="1">Multi-pass membrane protein</topology>
    </subcellularLocation>
</comment>
<feature type="transmembrane region" description="Helical" evidence="7">
    <location>
        <begin position="298"/>
        <end position="320"/>
    </location>
</feature>
<feature type="transmembrane region" description="Helical" evidence="7">
    <location>
        <begin position="259"/>
        <end position="277"/>
    </location>
</feature>
<evidence type="ECO:0000256" key="1">
    <source>
        <dbReference type="ARBA" id="ARBA00004141"/>
    </source>
</evidence>
<reference evidence="9" key="1">
    <citation type="submission" date="2022-01" db="EMBL/GenBank/DDBJ databases">
        <authorList>
            <person name="King R."/>
        </authorList>
    </citation>
    <scope>NUCLEOTIDE SEQUENCE</scope>
</reference>
<sequence length="485" mass="54644">MDDLYSPYTALLYIFNLIIGTGALTLPKAFHEAGWLFSTVMITFIALVSYITATFVIEAMAICNALIQWEKLEKMKRVSRYLRLAAETVEESTDDDMSDTEDSLMLPAAYIDNYPSEPKRLFTLDIKCELSEMATTLFSRTGQFSFYLCICLYLYGDLTIYSAAIGKTLVDLSCTIKENVTDSDACWEGYSFTRRVMYQMYLSCFLLVFGPFVFFNVQKTKYLQFFTSVTRWLAFTLMISLAISRIVDPTKLHGSPALAVPSGLPALFGSCVYSFMCHHSLPGLITPMSDKSKLNTHLAIDYVSILLFYLTLSLTAVFAFPEPKDLYTLDFEPTGSKLSIVFGIFLTSFPVLTLTTSFPIIAVTLRSNIQAMFSFCEWWFLRALFVPLLTVIPPVLIAMTTENMETLVGVTGSYAGVIIQYIIPASLIIVGRKSIPEALSNQQLQYKSPFQSTVWPFLVMLWAFITVILVTFDIIHDNSVKSFHT</sequence>
<evidence type="ECO:0000256" key="2">
    <source>
        <dbReference type="ARBA" id="ARBA00022692"/>
    </source>
</evidence>
<dbReference type="GO" id="GO:0016020">
    <property type="term" value="C:membrane"/>
    <property type="evidence" value="ECO:0007669"/>
    <property type="project" value="UniProtKB-SubCell"/>
</dbReference>
<evidence type="ECO:0000256" key="3">
    <source>
        <dbReference type="ARBA" id="ARBA00022989"/>
    </source>
</evidence>
<dbReference type="InterPro" id="IPR013057">
    <property type="entry name" value="AA_transpt_TM"/>
</dbReference>
<feature type="transmembrane region" description="Helical" evidence="7">
    <location>
        <begin position="36"/>
        <end position="67"/>
    </location>
</feature>
<feature type="transmembrane region" description="Helical" evidence="7">
    <location>
        <begin position="12"/>
        <end position="30"/>
    </location>
</feature>
<feature type="transmembrane region" description="Helical" evidence="7">
    <location>
        <begin position="411"/>
        <end position="431"/>
    </location>
</feature>
<evidence type="ECO:0000313" key="10">
    <source>
        <dbReference type="Proteomes" id="UP001152798"/>
    </source>
</evidence>
<dbReference type="PANTHER" id="PTHR16189">
    <property type="entry name" value="TRANSMEMBRANE PROTEIN 104-RELATED"/>
    <property type="match status" value="1"/>
</dbReference>
<feature type="domain" description="Amino acid transporter transmembrane" evidence="8">
    <location>
        <begin position="7"/>
        <end position="468"/>
    </location>
</feature>
<proteinExistence type="inferred from homology"/>
<dbReference type="Proteomes" id="UP001152798">
    <property type="component" value="Chromosome 6"/>
</dbReference>
<dbReference type="EMBL" id="OV725082">
    <property type="protein sequence ID" value="CAH1405978.1"/>
    <property type="molecule type" value="Genomic_DNA"/>
</dbReference>
<evidence type="ECO:0000256" key="7">
    <source>
        <dbReference type="SAM" id="Phobius"/>
    </source>
</evidence>
<comment type="similarity">
    <text evidence="6">Belongs to the TMEM104 family.</text>
</comment>
<feature type="transmembrane region" description="Helical" evidence="7">
    <location>
        <begin position="340"/>
        <end position="367"/>
    </location>
</feature>
<feature type="transmembrane region" description="Helical" evidence="7">
    <location>
        <begin position="198"/>
        <end position="217"/>
    </location>
</feature>
<gene>
    <name evidence="9" type="ORF">NEZAVI_LOCUS14026</name>
</gene>
<keyword evidence="5" id="KW-0325">Glycoprotein</keyword>
<dbReference type="PANTHER" id="PTHR16189:SF0">
    <property type="entry name" value="TRANSMEMBRANE PROTEIN 104"/>
    <property type="match status" value="1"/>
</dbReference>
<evidence type="ECO:0000256" key="5">
    <source>
        <dbReference type="ARBA" id="ARBA00023180"/>
    </source>
</evidence>
<dbReference type="AlphaFoldDB" id="A0A9P0HPW8"/>
<keyword evidence="4 7" id="KW-0472">Membrane</keyword>
<feature type="transmembrane region" description="Helical" evidence="7">
    <location>
        <begin position="144"/>
        <end position="164"/>
    </location>
</feature>